<dbReference type="EMBL" id="JAAOYO010000001">
    <property type="protein sequence ID" value="NII39835.1"/>
    <property type="molecule type" value="Genomic_DNA"/>
</dbReference>
<protein>
    <submittedName>
        <fullName evidence="2">Uncharacterized protein</fullName>
    </submittedName>
</protein>
<organism evidence="2 3">
    <name type="scientific">Curtobacterium salicis</name>
    <dbReference type="NCBI Taxonomy" id="1779862"/>
    <lineage>
        <taxon>Bacteria</taxon>
        <taxon>Bacillati</taxon>
        <taxon>Actinomycetota</taxon>
        <taxon>Actinomycetes</taxon>
        <taxon>Micrococcales</taxon>
        <taxon>Microbacteriaceae</taxon>
        <taxon>Curtobacterium</taxon>
    </lineage>
</organism>
<evidence type="ECO:0000313" key="2">
    <source>
        <dbReference type="EMBL" id="NII39835.1"/>
    </source>
</evidence>
<sequence length="89" mass="9249">MTDAQNDQAADPTDPAVPADATGSTPQAVDEETLEPLSHDTQSGEADYVATSPGGSGTERHVPLPEEEQGRDTEYDPVDQGPQQEGQGG</sequence>
<name>A0ABX0T2X1_9MICO</name>
<gene>
    <name evidence="2" type="ORF">E9228_000454</name>
</gene>
<proteinExistence type="predicted"/>
<evidence type="ECO:0000256" key="1">
    <source>
        <dbReference type="SAM" id="MobiDB-lite"/>
    </source>
</evidence>
<feature type="region of interest" description="Disordered" evidence="1">
    <location>
        <begin position="1"/>
        <end position="89"/>
    </location>
</feature>
<accession>A0ABX0T2X1</accession>
<reference evidence="2 3" key="1">
    <citation type="submission" date="2020-03" db="EMBL/GenBank/DDBJ databases">
        <title>Above-ground endophytic microbial communities from plants in different locations in the United States.</title>
        <authorList>
            <person name="Frank C."/>
        </authorList>
    </citation>
    <scope>NUCLEOTIDE SEQUENCE [LARGE SCALE GENOMIC DNA]</scope>
    <source>
        <strain evidence="2 3">WW7</strain>
    </source>
</reference>
<feature type="compositionally biased region" description="Basic and acidic residues" evidence="1">
    <location>
        <begin position="58"/>
        <end position="74"/>
    </location>
</feature>
<feature type="compositionally biased region" description="Low complexity" evidence="1">
    <location>
        <begin position="9"/>
        <end position="22"/>
    </location>
</feature>
<comment type="caution">
    <text evidence="2">The sequence shown here is derived from an EMBL/GenBank/DDBJ whole genome shotgun (WGS) entry which is preliminary data.</text>
</comment>
<dbReference type="Proteomes" id="UP001318300">
    <property type="component" value="Unassembled WGS sequence"/>
</dbReference>
<dbReference type="RefSeq" id="WP_166778975.1">
    <property type="nucleotide sequence ID" value="NZ_JAAOYO010000001.1"/>
</dbReference>
<keyword evidence="3" id="KW-1185">Reference proteome</keyword>
<evidence type="ECO:0000313" key="3">
    <source>
        <dbReference type="Proteomes" id="UP001318300"/>
    </source>
</evidence>